<dbReference type="AlphaFoldDB" id="A0A8J5UK32"/>
<reference evidence="3 4" key="1">
    <citation type="journal article" date="2021" name="DNA Res.">
        <title>Genome analysis of Candida subhashii reveals its hybrid nature and dual mitochondrial genome conformations.</title>
        <authorList>
            <person name="Mixao V."/>
            <person name="Hegedusova E."/>
            <person name="Saus E."/>
            <person name="Pryszcz L.P."/>
            <person name="Cillingova A."/>
            <person name="Nosek J."/>
            <person name="Gabaldon T."/>
        </authorList>
    </citation>
    <scope>NUCLEOTIDE SEQUENCE [LARGE SCALE GENOMIC DNA]</scope>
    <source>
        <strain evidence="3 4">CBS 10753</strain>
    </source>
</reference>
<dbReference type="PROSITE" id="PS50082">
    <property type="entry name" value="WD_REPEATS_2"/>
    <property type="match status" value="1"/>
</dbReference>
<dbReference type="PANTHER" id="PTHR43991">
    <property type="entry name" value="WD REPEAT PROTEIN (AFU_ORTHOLOGUE AFUA_8G05640)-RELATED"/>
    <property type="match status" value="1"/>
</dbReference>
<proteinExistence type="predicted"/>
<evidence type="ECO:0000313" key="3">
    <source>
        <dbReference type="EMBL" id="KAG7661621.1"/>
    </source>
</evidence>
<feature type="compositionally biased region" description="Acidic residues" evidence="2">
    <location>
        <begin position="33"/>
        <end position="58"/>
    </location>
</feature>
<sequence length="573" mass="65322">MAVHLSSEDTVLTERLVSLLDTEAITGLQAYVTDEDDEEEEEHDEDEDCSDVESEDENYPSTFNSESQLNPQEDRDIMSNSIQSFHEYELNQSESLTFLYNLLYDNASQLSKSDILVILNALKVREDSLPFSIDTLEYNDVQGVRWPRELRRKFYNDRLRVGKDNYFHNIPDSREKALKSVDVLGYQIKTDFFKFHKFFSKLKLHITHLQLRNLVCCGPNIGNGIFYPSSYYHDSHLRTVNVLDDADEEYHAFFKINRLMNDKTGCEKSDSMKLDCLIDSRTLIKNSNSRISTLACSNNYLASGTFEGGYILSDISDPDNVKTLGEYHLTNNIDGITNQIIVNEKDNELIISSNDKSLRLIDLNTHKTTSLNTLPFPLNYTAINPHNSNEIFVTGDCINSFILDKRIKFDDSGNKVQFECHDDFGFGCDWSPRDENILLTGNQDSCVKLWDRRNPKKALYAWSGTLGFSDSAYGGPVRNCKFSYHGNYIAWAESLDHVGIIQMDDLFNTRDDGILSRVQSIDFIGKCAGLNFAPIEQGYGEQLIIGVIDCPLGGILSYKLPSSHKSLDFDFYF</sequence>
<dbReference type="PANTHER" id="PTHR43991:SF12">
    <property type="entry name" value="WD REPEAT PROTEIN (AFU_ORTHOLOGUE AFUA_8G05640)"/>
    <property type="match status" value="1"/>
</dbReference>
<feature type="repeat" description="WD" evidence="1">
    <location>
        <begin position="418"/>
        <end position="460"/>
    </location>
</feature>
<keyword evidence="4" id="KW-1185">Reference proteome</keyword>
<accession>A0A8J5UK32</accession>
<name>A0A8J5UK32_9ASCO</name>
<feature type="region of interest" description="Disordered" evidence="2">
    <location>
        <begin position="32"/>
        <end position="73"/>
    </location>
</feature>
<gene>
    <name evidence="3" type="ORF">J8A68_004890</name>
</gene>
<evidence type="ECO:0000256" key="2">
    <source>
        <dbReference type="SAM" id="MobiDB-lite"/>
    </source>
</evidence>
<dbReference type="Proteomes" id="UP000694255">
    <property type="component" value="Unassembled WGS sequence"/>
</dbReference>
<dbReference type="InterPro" id="IPR001680">
    <property type="entry name" value="WD40_rpt"/>
</dbReference>
<dbReference type="RefSeq" id="XP_049261854.1">
    <property type="nucleotide sequence ID" value="XM_049408895.1"/>
</dbReference>
<organism evidence="3 4">
    <name type="scientific">[Candida] subhashii</name>
    <dbReference type="NCBI Taxonomy" id="561895"/>
    <lineage>
        <taxon>Eukaryota</taxon>
        <taxon>Fungi</taxon>
        <taxon>Dikarya</taxon>
        <taxon>Ascomycota</taxon>
        <taxon>Saccharomycotina</taxon>
        <taxon>Pichiomycetes</taxon>
        <taxon>Debaryomycetaceae</taxon>
        <taxon>Spathaspora</taxon>
    </lineage>
</organism>
<keyword evidence="1" id="KW-0853">WD repeat</keyword>
<dbReference type="OrthoDB" id="20669at2759"/>
<comment type="caution">
    <text evidence="3">The sequence shown here is derived from an EMBL/GenBank/DDBJ whole genome shotgun (WGS) entry which is preliminary data.</text>
</comment>
<protein>
    <submittedName>
        <fullName evidence="3">Uncharacterized protein</fullName>
    </submittedName>
</protein>
<dbReference type="GeneID" id="73471690"/>
<feature type="compositionally biased region" description="Polar residues" evidence="2">
    <location>
        <begin position="59"/>
        <end position="71"/>
    </location>
</feature>
<evidence type="ECO:0000256" key="1">
    <source>
        <dbReference type="PROSITE-ProRule" id="PRU00221"/>
    </source>
</evidence>
<dbReference type="SMART" id="SM00320">
    <property type="entry name" value="WD40"/>
    <property type="match status" value="2"/>
</dbReference>
<evidence type="ECO:0000313" key="4">
    <source>
        <dbReference type="Proteomes" id="UP000694255"/>
    </source>
</evidence>
<dbReference type="EMBL" id="JAGSYN010000216">
    <property type="protein sequence ID" value="KAG7661621.1"/>
    <property type="molecule type" value="Genomic_DNA"/>
</dbReference>